<evidence type="ECO:0000313" key="3">
    <source>
        <dbReference type="Proteomes" id="UP000604046"/>
    </source>
</evidence>
<feature type="transmembrane region" description="Helical" evidence="1">
    <location>
        <begin position="65"/>
        <end position="85"/>
    </location>
</feature>
<dbReference type="AlphaFoldDB" id="A0A812SC09"/>
<comment type="caution">
    <text evidence="2">The sequence shown here is derived from an EMBL/GenBank/DDBJ whole genome shotgun (WGS) entry which is preliminary data.</text>
</comment>
<proteinExistence type="predicted"/>
<feature type="transmembrane region" description="Helical" evidence="1">
    <location>
        <begin position="97"/>
        <end position="115"/>
    </location>
</feature>
<gene>
    <name evidence="2" type="ORF">SNAT2548_LOCUS26377</name>
</gene>
<accession>A0A812SC09</accession>
<evidence type="ECO:0000256" key="1">
    <source>
        <dbReference type="SAM" id="Phobius"/>
    </source>
</evidence>
<keyword evidence="3" id="KW-1185">Reference proteome</keyword>
<organism evidence="2 3">
    <name type="scientific">Symbiodinium natans</name>
    <dbReference type="NCBI Taxonomy" id="878477"/>
    <lineage>
        <taxon>Eukaryota</taxon>
        <taxon>Sar</taxon>
        <taxon>Alveolata</taxon>
        <taxon>Dinophyceae</taxon>
        <taxon>Suessiales</taxon>
        <taxon>Symbiodiniaceae</taxon>
        <taxon>Symbiodinium</taxon>
    </lineage>
</organism>
<dbReference type="PROSITE" id="PS51257">
    <property type="entry name" value="PROKAR_LIPOPROTEIN"/>
    <property type="match status" value="1"/>
</dbReference>
<feature type="transmembrane region" description="Helical" evidence="1">
    <location>
        <begin position="29"/>
        <end position="53"/>
    </location>
</feature>
<keyword evidence="1" id="KW-1133">Transmembrane helix</keyword>
<dbReference type="EMBL" id="CAJNDS010002429">
    <property type="protein sequence ID" value="CAE7470309.1"/>
    <property type="molecule type" value="Genomic_DNA"/>
</dbReference>
<evidence type="ECO:0000313" key="2">
    <source>
        <dbReference type="EMBL" id="CAE7470309.1"/>
    </source>
</evidence>
<dbReference type="Proteomes" id="UP000604046">
    <property type="component" value="Unassembled WGS sequence"/>
</dbReference>
<protein>
    <submittedName>
        <fullName evidence="2">Uncharacterized protein</fullName>
    </submittedName>
</protein>
<keyword evidence="1" id="KW-0472">Membrane</keyword>
<keyword evidence="1" id="KW-0812">Transmembrane</keyword>
<name>A0A812SC09_9DINO</name>
<dbReference type="OrthoDB" id="423414at2759"/>
<sequence length="506" mass="56626">MQTRMHRTLAQLIGFKSHSCKIWSSHLLVGVSCFFFAPAAAAFWAVWWCLLQYADLKDPSIMLQMILYFCLAVTYTLVVLTSYSADYLFIRRGQRSFYGRLDIVVASGTLFLSVFDFYLRATVWETAILVLVPCSAFVYSTQSKAFEIWIWRHSLWHFAGGAVALYGSLRPQCLCLTEMVYAIGIAIFFALRVTCPPDRLDDFVERRAEVDFLGMQTPPSLASSCQRQVPVAPLWADVVHGQRSICVGKAKPHVSSNCTPCFPLSFACATALAYRRWWLRQRVRHRCRQHAMPSWLPQEVGLPWPGLGAAESPASARKLRDLLVAADAANADLDAGMRDTVDQCITELSEARVKCSLELLGTSQLPKDLWRAAYIQGRTPGWEVNSRLLRPLFRNKAGQAFDATAGRVTNYGEVLGSGVYFLAEGSFAAVDRTEYCPKDFSVQIERGGLVVLGLPFLSGAISGPGLVRVLYLDRDLRIFESPIDSPDRWEEAGLRVVQVRDTLFEA</sequence>
<reference evidence="2" key="1">
    <citation type="submission" date="2021-02" db="EMBL/GenBank/DDBJ databases">
        <authorList>
            <person name="Dougan E. K."/>
            <person name="Rhodes N."/>
            <person name="Thang M."/>
            <person name="Chan C."/>
        </authorList>
    </citation>
    <scope>NUCLEOTIDE SEQUENCE</scope>
</reference>